<comment type="catalytic activity">
    <reaction evidence="1">
        <text>ATP + protein L-histidine = ADP + protein N-phospho-L-histidine.</text>
        <dbReference type="EC" id="2.7.13.3"/>
    </reaction>
</comment>
<dbReference type="Proteomes" id="UP000196084">
    <property type="component" value="Unassembled WGS sequence"/>
</dbReference>
<dbReference type="Pfam" id="PF02518">
    <property type="entry name" value="HATPase_c"/>
    <property type="match status" value="1"/>
</dbReference>
<dbReference type="SMART" id="SM00387">
    <property type="entry name" value="HATPase_c"/>
    <property type="match status" value="1"/>
</dbReference>
<dbReference type="Gene3D" id="3.30.565.10">
    <property type="entry name" value="Histidine kinase-like ATPase, C-terminal domain"/>
    <property type="match status" value="1"/>
</dbReference>
<name>A0A202E720_9EURY</name>
<dbReference type="EC" id="2.7.13.3" evidence="2"/>
<feature type="domain" description="PAS" evidence="7">
    <location>
        <begin position="26"/>
        <end position="48"/>
    </location>
</feature>
<dbReference type="InterPro" id="IPR005467">
    <property type="entry name" value="His_kinase_dom"/>
</dbReference>
<dbReference type="SMART" id="SM00091">
    <property type="entry name" value="PAS"/>
    <property type="match status" value="1"/>
</dbReference>
<dbReference type="Gene3D" id="3.30.450.20">
    <property type="entry name" value="PAS domain"/>
    <property type="match status" value="1"/>
</dbReference>
<dbReference type="InterPro" id="IPR000014">
    <property type="entry name" value="PAS"/>
</dbReference>
<organism evidence="9 10">
    <name type="scientific">Natronolimnobius baerhuensis</name>
    <dbReference type="NCBI Taxonomy" id="253108"/>
    <lineage>
        <taxon>Archaea</taxon>
        <taxon>Methanobacteriati</taxon>
        <taxon>Methanobacteriota</taxon>
        <taxon>Stenosarchaea group</taxon>
        <taxon>Halobacteria</taxon>
        <taxon>Halobacteriales</taxon>
        <taxon>Natrialbaceae</taxon>
        <taxon>Natronolimnobius</taxon>
    </lineage>
</organism>
<feature type="domain" description="PAC" evidence="8">
    <location>
        <begin position="81"/>
        <end position="131"/>
    </location>
</feature>
<evidence type="ECO:0000256" key="3">
    <source>
        <dbReference type="ARBA" id="ARBA00022679"/>
    </source>
</evidence>
<keyword evidence="4 9" id="KW-0418">Kinase</keyword>
<reference evidence="9 10" key="1">
    <citation type="submission" date="2017-02" db="EMBL/GenBank/DDBJ databases">
        <title>Natronthermophilus aegyptiacus gen. nov.,sp. nov., an aerobic, extremely halophilic alkalithermophilic archaeon isolated from the athalassohaline Wadi An Natrun, Egypt.</title>
        <authorList>
            <person name="Zhao B."/>
        </authorList>
    </citation>
    <scope>NUCLEOTIDE SEQUENCE [LARGE SCALE GENOMIC DNA]</scope>
    <source>
        <strain evidence="9 10">CGMCC 1.3597</strain>
    </source>
</reference>
<keyword evidence="3" id="KW-0808">Transferase</keyword>
<dbReference type="PROSITE" id="PS50109">
    <property type="entry name" value="HIS_KIN"/>
    <property type="match status" value="1"/>
</dbReference>
<evidence type="ECO:0000259" key="8">
    <source>
        <dbReference type="PROSITE" id="PS50113"/>
    </source>
</evidence>
<keyword evidence="10" id="KW-1185">Reference proteome</keyword>
<dbReference type="GO" id="GO:0004673">
    <property type="term" value="F:protein histidine kinase activity"/>
    <property type="evidence" value="ECO:0007669"/>
    <property type="project" value="UniProtKB-EC"/>
</dbReference>
<dbReference type="Pfam" id="PF13426">
    <property type="entry name" value="PAS_9"/>
    <property type="match status" value="1"/>
</dbReference>
<dbReference type="InterPro" id="IPR035965">
    <property type="entry name" value="PAS-like_dom_sf"/>
</dbReference>
<evidence type="ECO:0000259" key="6">
    <source>
        <dbReference type="PROSITE" id="PS50109"/>
    </source>
</evidence>
<feature type="domain" description="Histidine kinase" evidence="6">
    <location>
        <begin position="135"/>
        <end position="344"/>
    </location>
</feature>
<dbReference type="AlphaFoldDB" id="A0A202E720"/>
<dbReference type="NCBIfam" id="TIGR00229">
    <property type="entry name" value="sensory_box"/>
    <property type="match status" value="1"/>
</dbReference>
<dbReference type="InterPro" id="IPR036890">
    <property type="entry name" value="HATPase_C_sf"/>
</dbReference>
<evidence type="ECO:0000256" key="5">
    <source>
        <dbReference type="ARBA" id="ARBA00023136"/>
    </source>
</evidence>
<dbReference type="GO" id="GO:0030295">
    <property type="term" value="F:protein kinase activator activity"/>
    <property type="evidence" value="ECO:0007669"/>
    <property type="project" value="TreeGrafter"/>
</dbReference>
<evidence type="ECO:0000256" key="2">
    <source>
        <dbReference type="ARBA" id="ARBA00012438"/>
    </source>
</evidence>
<dbReference type="RefSeq" id="WP_054863909.1">
    <property type="nucleotide sequence ID" value="NZ_MWPH01000002.1"/>
</dbReference>
<evidence type="ECO:0000256" key="4">
    <source>
        <dbReference type="ARBA" id="ARBA00022777"/>
    </source>
</evidence>
<dbReference type="OrthoDB" id="230688at2157"/>
<dbReference type="PANTHER" id="PTHR42878:SF14">
    <property type="entry name" value="OSMOLARITY TWO-COMPONENT SYSTEM PROTEIN SSK1"/>
    <property type="match status" value="1"/>
</dbReference>
<evidence type="ECO:0000259" key="7">
    <source>
        <dbReference type="PROSITE" id="PS50112"/>
    </source>
</evidence>
<dbReference type="InterPro" id="IPR050351">
    <property type="entry name" value="BphY/WalK/GraS-like"/>
</dbReference>
<dbReference type="GO" id="GO:0000156">
    <property type="term" value="F:phosphorelay response regulator activity"/>
    <property type="evidence" value="ECO:0007669"/>
    <property type="project" value="TreeGrafter"/>
</dbReference>
<comment type="caution">
    <text evidence="9">The sequence shown here is derived from an EMBL/GenBank/DDBJ whole genome shotgun (WGS) entry which is preliminary data.</text>
</comment>
<protein>
    <recommendedName>
        <fullName evidence="2">histidine kinase</fullName>
        <ecNumber evidence="2">2.7.13.3</ecNumber>
    </recommendedName>
</protein>
<dbReference type="InterPro" id="IPR003594">
    <property type="entry name" value="HATPase_dom"/>
</dbReference>
<dbReference type="SUPFAM" id="SSF55874">
    <property type="entry name" value="ATPase domain of HSP90 chaperone/DNA topoisomerase II/histidine kinase"/>
    <property type="match status" value="1"/>
</dbReference>
<dbReference type="CDD" id="cd00130">
    <property type="entry name" value="PAS"/>
    <property type="match status" value="1"/>
</dbReference>
<evidence type="ECO:0000256" key="1">
    <source>
        <dbReference type="ARBA" id="ARBA00000085"/>
    </source>
</evidence>
<dbReference type="EMBL" id="MWPH01000002">
    <property type="protein sequence ID" value="OVE84055.1"/>
    <property type="molecule type" value="Genomic_DNA"/>
</dbReference>
<dbReference type="InterPro" id="IPR000700">
    <property type="entry name" value="PAS-assoc_C"/>
</dbReference>
<dbReference type="SUPFAM" id="SSF55785">
    <property type="entry name" value="PYP-like sensor domain (PAS domain)"/>
    <property type="match status" value="1"/>
</dbReference>
<proteinExistence type="predicted"/>
<dbReference type="PANTHER" id="PTHR42878">
    <property type="entry name" value="TWO-COMPONENT HISTIDINE KINASE"/>
    <property type="match status" value="1"/>
</dbReference>
<accession>A0A202E720</accession>
<sequence>MADLENISLPKSFDDTHIAITLHDPEDGKILDVNKQLEQLYGYTRAELREMRVGDYTASTKRFTQEKAVRRIQAAADGDEQVFEWQIERSTGELVWVRVCLNQTTIDELPCVIAEVQDITEYKARERRLRLLNRVIRHNLRNETNILIGYADRLKSAIEAETLEEEVETILDIAMEIGTLSDSIQQVEEIAEPGATERSPTKVRKLVKDVVAEIRSEYPNANLTVDIQSDVFVNADKGLHYATKHALENAIVHSDDKTSTVKILVAKETDTGRGVIQITDTNPSIPAVETDVLKEDVSANTTFHGSGVGLWVMQWCVDSLGGELVFEEESPEGNIVRFLLPQTST</sequence>
<dbReference type="PROSITE" id="PS50113">
    <property type="entry name" value="PAC"/>
    <property type="match status" value="1"/>
</dbReference>
<gene>
    <name evidence="9" type="ORF">B2G88_06350</name>
</gene>
<dbReference type="GO" id="GO:0016020">
    <property type="term" value="C:membrane"/>
    <property type="evidence" value="ECO:0007669"/>
    <property type="project" value="UniProtKB-SubCell"/>
</dbReference>
<evidence type="ECO:0000313" key="9">
    <source>
        <dbReference type="EMBL" id="OVE84055.1"/>
    </source>
</evidence>
<dbReference type="PROSITE" id="PS50112">
    <property type="entry name" value="PAS"/>
    <property type="match status" value="1"/>
</dbReference>
<keyword evidence="5" id="KW-0472">Membrane</keyword>
<evidence type="ECO:0000313" key="10">
    <source>
        <dbReference type="Proteomes" id="UP000196084"/>
    </source>
</evidence>
<dbReference type="GO" id="GO:0007234">
    <property type="term" value="P:osmosensory signaling via phosphorelay pathway"/>
    <property type="evidence" value="ECO:0007669"/>
    <property type="project" value="TreeGrafter"/>
</dbReference>